<accession>A0A177E3N4</accession>
<feature type="compositionally biased region" description="Basic residues" evidence="1">
    <location>
        <begin position="103"/>
        <end position="114"/>
    </location>
</feature>
<feature type="compositionally biased region" description="Low complexity" evidence="1">
    <location>
        <begin position="115"/>
        <end position="126"/>
    </location>
</feature>
<feature type="region of interest" description="Disordered" evidence="1">
    <location>
        <begin position="70"/>
        <end position="126"/>
    </location>
</feature>
<dbReference type="EMBL" id="KV441469">
    <property type="protein sequence ID" value="OAG26583.1"/>
    <property type="molecule type" value="Genomic_DNA"/>
</dbReference>
<sequence>MRELLTVWRNKKVVTCLGLACIEMRWRPKGRQEPRTSLGQDDRYNARWWCAPARPGGVGVSEWQLALDRMQPTTSPGESRCRVECAGSQSAGRTPEASTTVKSARRQSNHRRPPARASSRRPTATARVVYPCSSQPALVVGGGSDRVPLPSRTRLSKISGAAAPRMRVYKGRGHDLDPETAFQMSIHTNALHQTRSRSFLRPSERLLACFTLRHPLPFHHPLLSSYRCLHRCNTSTVIAPLRQGRSFASARRNFLDPGREPSATTSWE</sequence>
<feature type="compositionally biased region" description="Polar residues" evidence="1">
    <location>
        <begin position="87"/>
        <end position="102"/>
    </location>
</feature>
<dbReference type="VEuPathDB" id="FungiDB:CC77DRAFT_58447"/>
<dbReference type="Proteomes" id="UP000077248">
    <property type="component" value="Unassembled WGS sequence"/>
</dbReference>
<evidence type="ECO:0000313" key="3">
    <source>
        <dbReference type="Proteomes" id="UP000077248"/>
    </source>
</evidence>
<evidence type="ECO:0000313" key="2">
    <source>
        <dbReference type="EMBL" id="OAG26583.1"/>
    </source>
</evidence>
<reference evidence="2 3" key="1">
    <citation type="submission" date="2016-05" db="EMBL/GenBank/DDBJ databases">
        <title>Comparative analysis of secretome profiles of manganese(II)-oxidizing ascomycete fungi.</title>
        <authorList>
            <consortium name="DOE Joint Genome Institute"/>
            <person name="Zeiner C.A."/>
            <person name="Purvine S.O."/>
            <person name="Zink E.M."/>
            <person name="Wu S."/>
            <person name="Pasa-Tolic L."/>
            <person name="Chaput D.L."/>
            <person name="Haridas S."/>
            <person name="Grigoriev I.V."/>
            <person name="Santelli C.M."/>
            <person name="Hansel C.M."/>
        </authorList>
    </citation>
    <scope>NUCLEOTIDE SEQUENCE [LARGE SCALE GENOMIC DNA]</scope>
    <source>
        <strain evidence="2 3">SRC1lrK2f</strain>
    </source>
</reference>
<organism evidence="2 3">
    <name type="scientific">Alternaria alternata</name>
    <name type="common">Alternaria rot fungus</name>
    <name type="synonym">Torula alternata</name>
    <dbReference type="NCBI Taxonomy" id="5599"/>
    <lineage>
        <taxon>Eukaryota</taxon>
        <taxon>Fungi</taxon>
        <taxon>Dikarya</taxon>
        <taxon>Ascomycota</taxon>
        <taxon>Pezizomycotina</taxon>
        <taxon>Dothideomycetes</taxon>
        <taxon>Pleosporomycetidae</taxon>
        <taxon>Pleosporales</taxon>
        <taxon>Pleosporineae</taxon>
        <taxon>Pleosporaceae</taxon>
        <taxon>Alternaria</taxon>
        <taxon>Alternaria sect. Alternaria</taxon>
        <taxon>Alternaria alternata complex</taxon>
    </lineage>
</organism>
<gene>
    <name evidence="2" type="ORF">CC77DRAFT_58447</name>
</gene>
<name>A0A177E3N4_ALTAL</name>
<dbReference type="AlphaFoldDB" id="A0A177E3N4"/>
<proteinExistence type="predicted"/>
<dbReference type="GeneID" id="29117954"/>
<dbReference type="KEGG" id="aalt:CC77DRAFT_58447"/>
<dbReference type="RefSeq" id="XP_018392004.1">
    <property type="nucleotide sequence ID" value="XM_018532360.1"/>
</dbReference>
<keyword evidence="3" id="KW-1185">Reference proteome</keyword>
<evidence type="ECO:0000256" key="1">
    <source>
        <dbReference type="SAM" id="MobiDB-lite"/>
    </source>
</evidence>
<protein>
    <submittedName>
        <fullName evidence="2">Uncharacterized protein</fullName>
    </submittedName>
</protein>